<dbReference type="GO" id="GO:0016020">
    <property type="term" value="C:membrane"/>
    <property type="evidence" value="ECO:0007669"/>
    <property type="project" value="UniProtKB-SubCell"/>
</dbReference>
<organism evidence="8 9">
    <name type="scientific">Dermatophagoides pteronyssinus</name>
    <name type="common">European house dust mite</name>
    <dbReference type="NCBI Taxonomy" id="6956"/>
    <lineage>
        <taxon>Eukaryota</taxon>
        <taxon>Metazoa</taxon>
        <taxon>Ecdysozoa</taxon>
        <taxon>Arthropoda</taxon>
        <taxon>Chelicerata</taxon>
        <taxon>Arachnida</taxon>
        <taxon>Acari</taxon>
        <taxon>Acariformes</taxon>
        <taxon>Sarcoptiformes</taxon>
        <taxon>Astigmata</taxon>
        <taxon>Psoroptidia</taxon>
        <taxon>Analgoidea</taxon>
        <taxon>Pyroglyphidae</taxon>
        <taxon>Dermatophagoidinae</taxon>
        <taxon>Dermatophagoides</taxon>
    </lineage>
</organism>
<dbReference type="PANTHER" id="PTHR12266:SF0">
    <property type="entry name" value="MITOCHONDRIAL SODIUM_CALCIUM EXCHANGER PROTEIN"/>
    <property type="match status" value="1"/>
</dbReference>
<protein>
    <submittedName>
        <fullName evidence="9">Mitochondrial sodium/calcium exchanger protein-like</fullName>
    </submittedName>
</protein>
<keyword evidence="4" id="KW-0109">Calcium transport</keyword>
<dbReference type="Pfam" id="PF01699">
    <property type="entry name" value="Na_Ca_ex"/>
    <property type="match status" value="2"/>
</dbReference>
<dbReference type="Proteomes" id="UP000515146">
    <property type="component" value="Unplaced"/>
</dbReference>
<evidence type="ECO:0000256" key="3">
    <source>
        <dbReference type="ARBA" id="ARBA00022449"/>
    </source>
</evidence>
<keyword evidence="4" id="KW-0106">Calcium</keyword>
<keyword evidence="3" id="KW-0050">Antiport</keyword>
<dbReference type="InParanoid" id="A0A6P6XTD5"/>
<name>A0A6P6XTD5_DERPT</name>
<accession>A0A6P6XTD5</accession>
<evidence type="ECO:0000256" key="4">
    <source>
        <dbReference type="ARBA" id="ARBA00022568"/>
    </source>
</evidence>
<evidence type="ECO:0000256" key="6">
    <source>
        <dbReference type="ARBA" id="ARBA00022989"/>
    </source>
</evidence>
<keyword evidence="5" id="KW-0812">Transmembrane</keyword>
<dbReference type="InterPro" id="IPR044880">
    <property type="entry name" value="NCX_ion-bd_dom_sf"/>
</dbReference>
<comment type="subcellular location">
    <subcellularLocation>
        <location evidence="1">Membrane</location>
        <topology evidence="1">Multi-pass membrane protein</topology>
    </subcellularLocation>
</comment>
<dbReference type="OMA" id="DEDRWSK"/>
<evidence type="ECO:0000256" key="1">
    <source>
        <dbReference type="ARBA" id="ARBA00004141"/>
    </source>
</evidence>
<dbReference type="Gene3D" id="1.20.1420.30">
    <property type="entry name" value="NCX, central ion-binding region"/>
    <property type="match status" value="2"/>
</dbReference>
<evidence type="ECO:0000256" key="7">
    <source>
        <dbReference type="ARBA" id="ARBA00023136"/>
    </source>
</evidence>
<gene>
    <name evidence="9" type="primary">LOC113790607</name>
</gene>
<keyword evidence="8" id="KW-1185">Reference proteome</keyword>
<dbReference type="PANTHER" id="PTHR12266">
    <property type="entry name" value="NA+/CA2+ K+ INDEPENDENT EXCHANGER"/>
    <property type="match status" value="1"/>
</dbReference>
<dbReference type="GO" id="GO:0005432">
    <property type="term" value="F:calcium:sodium antiporter activity"/>
    <property type="evidence" value="ECO:0007669"/>
    <property type="project" value="TreeGrafter"/>
</dbReference>
<keyword evidence="7" id="KW-0472">Membrane</keyword>
<dbReference type="InterPro" id="IPR004837">
    <property type="entry name" value="NaCa_Exmemb"/>
</dbReference>
<dbReference type="FunCoup" id="A0A6P6XTD5">
    <property type="interactions" value="46"/>
</dbReference>
<dbReference type="OrthoDB" id="407410at2759"/>
<dbReference type="GO" id="GO:0006874">
    <property type="term" value="P:intracellular calcium ion homeostasis"/>
    <property type="evidence" value="ECO:0007669"/>
    <property type="project" value="TreeGrafter"/>
</dbReference>
<keyword evidence="2" id="KW-0813">Transport</keyword>
<dbReference type="InterPro" id="IPR051359">
    <property type="entry name" value="CaCA_antiporter"/>
</dbReference>
<evidence type="ECO:0000256" key="5">
    <source>
        <dbReference type="ARBA" id="ARBA00022692"/>
    </source>
</evidence>
<dbReference type="RefSeq" id="XP_027196096.1">
    <property type="nucleotide sequence ID" value="XM_027340295.1"/>
</dbReference>
<evidence type="ECO:0000313" key="9">
    <source>
        <dbReference type="RefSeq" id="XP_027196096.1"/>
    </source>
</evidence>
<dbReference type="AlphaFoldDB" id="A0A6P6XTD5"/>
<sequence length="697" mass="78647">MNRSSFNWTIHSNCGDVNHLCSISNQCNFTRTVLECIDDDGFINYIQLTYCSIESESFSTILLLFLLIMLFFAIGTNADDFLCPLLISISKSLKLSDNIAGVTFLAFGNGAPDIFSSIIGITNANPNLVIGQLYGAGIFVTTVVVGSILLQKQFEIMKRPLLRDISFYIITTTLVWTTFLTRKILLSHSIIFIITYLIYVTVVIVSGYIYKRRQQSLMAAVHTNHAIEYHGVKMPRENLHRQCKYVVNNCSTTSTESIPNSTISKKNAVDADEGVVLRRIKHRQYCQDPTQQRRLTLYHICSDSLMTTQGLQPKHSNGNIFSITINNNNDNDSNNNNIGIDADKSIIDENHLHVRKDDDDEINNKSILYHNHRRLTISDTSFAMRNSSIPLANNGEGKNLAKIMKEIILCNKDKIEKDDIKQTSMMTKIMAAARFDGKIFQESNLLTKINMIAKAPIYLIYTISIPVVDNDLPKRGWIRELNLAHLIISPQVCLLLIQLKFIEPYQLHLIVLAISSIIFILVLLTSQTDKPPHYHILFAYFGFIISISWIYAIANEVVNILDAVRVIFNLSKFMIGLTIGAWGNSIGDFLSNLSMAKNGFPRMAISACFGGPVLNMLLGIGIPYTILFIRQQTSEIEIEYNNMITVLYVTITLSLVTTMTILLIFTKFQSSRLHGFILYGIYGCFIIMAIITEMKLI</sequence>
<evidence type="ECO:0000256" key="2">
    <source>
        <dbReference type="ARBA" id="ARBA00022448"/>
    </source>
</evidence>
<reference evidence="9" key="1">
    <citation type="submission" date="2025-08" db="UniProtKB">
        <authorList>
            <consortium name="RefSeq"/>
        </authorList>
    </citation>
    <scope>IDENTIFICATION</scope>
    <source>
        <strain evidence="9">Airmid</strain>
    </source>
</reference>
<evidence type="ECO:0000313" key="8">
    <source>
        <dbReference type="Proteomes" id="UP000515146"/>
    </source>
</evidence>
<proteinExistence type="predicted"/>
<keyword evidence="6" id="KW-1133">Transmembrane helix</keyword>
<dbReference type="GeneID" id="113790607"/>
<keyword evidence="4" id="KW-0406">Ion transport</keyword>
<dbReference type="KEGG" id="dpte:113790607"/>